<feature type="domain" description="General secretion pathway GspH" evidence="12">
    <location>
        <begin position="42"/>
        <end position="141"/>
    </location>
</feature>
<dbReference type="InterPro" id="IPR022346">
    <property type="entry name" value="T2SS_GspH"/>
</dbReference>
<evidence type="ECO:0000256" key="1">
    <source>
        <dbReference type="ARBA" id="ARBA00004377"/>
    </source>
</evidence>
<gene>
    <name evidence="13" type="primary">fimU</name>
    <name evidence="13" type="ORF">GCM10009083_16440</name>
</gene>
<evidence type="ECO:0000256" key="5">
    <source>
        <dbReference type="ARBA" id="ARBA00022519"/>
    </source>
</evidence>
<evidence type="ECO:0000256" key="7">
    <source>
        <dbReference type="ARBA" id="ARBA00022989"/>
    </source>
</evidence>
<keyword evidence="14" id="KW-1185">Reference proteome</keyword>
<keyword evidence="7 11" id="KW-1133">Transmembrane helix</keyword>
<dbReference type="Pfam" id="PF12019">
    <property type="entry name" value="GspH"/>
    <property type="match status" value="1"/>
</dbReference>
<evidence type="ECO:0000256" key="6">
    <source>
        <dbReference type="ARBA" id="ARBA00022692"/>
    </source>
</evidence>
<dbReference type="InterPro" id="IPR045584">
    <property type="entry name" value="Pilin-like"/>
</dbReference>
<feature type="transmembrane region" description="Helical" evidence="11">
    <location>
        <begin position="7"/>
        <end position="27"/>
    </location>
</feature>
<organism evidence="13 14">
    <name type="scientific">Halopseudomonas pertucinogena</name>
    <dbReference type="NCBI Taxonomy" id="86175"/>
    <lineage>
        <taxon>Bacteria</taxon>
        <taxon>Pseudomonadati</taxon>
        <taxon>Pseudomonadota</taxon>
        <taxon>Gammaproteobacteria</taxon>
        <taxon>Pseudomonadales</taxon>
        <taxon>Pseudomonadaceae</taxon>
        <taxon>Halopseudomonas</taxon>
    </lineage>
</organism>
<dbReference type="EMBL" id="BMNN01000003">
    <property type="protein sequence ID" value="GGJ00387.1"/>
    <property type="molecule type" value="Genomic_DNA"/>
</dbReference>
<dbReference type="InterPro" id="IPR012902">
    <property type="entry name" value="N_methyl_site"/>
</dbReference>
<evidence type="ECO:0000313" key="14">
    <source>
        <dbReference type="Proteomes" id="UP000633263"/>
    </source>
</evidence>
<dbReference type="Proteomes" id="UP000633263">
    <property type="component" value="Unassembled WGS sequence"/>
</dbReference>
<dbReference type="Pfam" id="PF07963">
    <property type="entry name" value="N_methyl"/>
    <property type="match status" value="1"/>
</dbReference>
<keyword evidence="5" id="KW-0997">Cell inner membrane</keyword>
<keyword evidence="4" id="KW-0488">Methylation</keyword>
<evidence type="ECO:0000256" key="3">
    <source>
        <dbReference type="ARBA" id="ARBA00022475"/>
    </source>
</evidence>
<sequence length="162" mass="17050">MNRYKGFTLIELMVVLAILAVVAFIAVPNFTSLIRDNRAEAQAETLNSLFQFARSEAVIRKIDTFVVLDPSAGEIEVLASSVNGEVLRTSSFDPAIISLDASATTVGYRPNGTTTVPGFEAVLCSGGNVDNARLVTIAGSGTTILHNKGKKANGTNLGSCTL</sequence>
<accession>A0ABQ2CS14</accession>
<comment type="similarity">
    <text evidence="9">Belongs to the GSP H family.</text>
</comment>
<proteinExistence type="inferred from homology"/>
<keyword evidence="8 11" id="KW-0472">Membrane</keyword>
<evidence type="ECO:0000256" key="10">
    <source>
        <dbReference type="ARBA" id="ARBA00030775"/>
    </source>
</evidence>
<dbReference type="NCBIfam" id="TIGR02532">
    <property type="entry name" value="IV_pilin_GFxxxE"/>
    <property type="match status" value="1"/>
</dbReference>
<keyword evidence="3" id="KW-1003">Cell membrane</keyword>
<name>A0ABQ2CS14_9GAMM</name>
<evidence type="ECO:0000256" key="11">
    <source>
        <dbReference type="SAM" id="Phobius"/>
    </source>
</evidence>
<dbReference type="RefSeq" id="WP_188636152.1">
    <property type="nucleotide sequence ID" value="NZ_BMNN01000003.1"/>
</dbReference>
<evidence type="ECO:0000256" key="8">
    <source>
        <dbReference type="ARBA" id="ARBA00023136"/>
    </source>
</evidence>
<dbReference type="PROSITE" id="PS00409">
    <property type="entry name" value="PROKAR_NTER_METHYL"/>
    <property type="match status" value="1"/>
</dbReference>
<evidence type="ECO:0000313" key="13">
    <source>
        <dbReference type="EMBL" id="GGJ00387.1"/>
    </source>
</evidence>
<evidence type="ECO:0000256" key="4">
    <source>
        <dbReference type="ARBA" id="ARBA00022481"/>
    </source>
</evidence>
<evidence type="ECO:0000256" key="2">
    <source>
        <dbReference type="ARBA" id="ARBA00021549"/>
    </source>
</evidence>
<comment type="caution">
    <text evidence="13">The sequence shown here is derived from an EMBL/GenBank/DDBJ whole genome shotgun (WGS) entry which is preliminary data.</text>
</comment>
<evidence type="ECO:0000256" key="9">
    <source>
        <dbReference type="ARBA" id="ARBA00025772"/>
    </source>
</evidence>
<keyword evidence="6 11" id="KW-0812">Transmembrane</keyword>
<evidence type="ECO:0000259" key="12">
    <source>
        <dbReference type="Pfam" id="PF12019"/>
    </source>
</evidence>
<dbReference type="SUPFAM" id="SSF54523">
    <property type="entry name" value="Pili subunits"/>
    <property type="match status" value="1"/>
</dbReference>
<comment type="subcellular location">
    <subcellularLocation>
        <location evidence="1">Cell inner membrane</location>
        <topology evidence="1">Single-pass membrane protein</topology>
    </subcellularLocation>
</comment>
<protein>
    <recommendedName>
        <fullName evidence="2">Type II secretion system protein H</fullName>
    </recommendedName>
    <alternativeName>
        <fullName evidence="10">General secretion pathway protein H</fullName>
    </alternativeName>
</protein>
<dbReference type="Gene3D" id="3.30.700.10">
    <property type="entry name" value="Glycoprotein, Type 4 Pilin"/>
    <property type="match status" value="1"/>
</dbReference>
<reference evidence="14" key="1">
    <citation type="journal article" date="2019" name="Int. J. Syst. Evol. Microbiol.">
        <title>The Global Catalogue of Microorganisms (GCM) 10K type strain sequencing project: providing services to taxonomists for standard genome sequencing and annotation.</title>
        <authorList>
            <consortium name="The Broad Institute Genomics Platform"/>
            <consortium name="The Broad Institute Genome Sequencing Center for Infectious Disease"/>
            <person name="Wu L."/>
            <person name="Ma J."/>
        </authorList>
    </citation>
    <scope>NUCLEOTIDE SEQUENCE [LARGE SCALE GENOMIC DNA]</scope>
    <source>
        <strain evidence="14">JCM 11590</strain>
    </source>
</reference>